<dbReference type="Gene3D" id="3.30.160.60">
    <property type="entry name" value="Classic Zinc Finger"/>
    <property type="match status" value="4"/>
</dbReference>
<dbReference type="PROSITE" id="PS50157">
    <property type="entry name" value="ZINC_FINGER_C2H2_2"/>
    <property type="match status" value="8"/>
</dbReference>
<dbReference type="AlphaFoldDB" id="A0A1J1IJQ8"/>
<dbReference type="InterPro" id="IPR012934">
    <property type="entry name" value="Znf_AD"/>
</dbReference>
<feature type="domain" description="C2H2-type" evidence="8">
    <location>
        <begin position="219"/>
        <end position="247"/>
    </location>
</feature>
<feature type="domain" description="C2H2-type" evidence="8">
    <location>
        <begin position="331"/>
        <end position="359"/>
    </location>
</feature>
<keyword evidence="3 7" id="KW-0863">Zinc-finger</keyword>
<dbReference type="STRING" id="568069.A0A1J1IJQ8"/>
<feature type="domain" description="C2H2-type" evidence="8">
    <location>
        <begin position="360"/>
        <end position="388"/>
    </location>
</feature>
<accession>A0A1J1IJQ8</accession>
<dbReference type="PANTHER" id="PTHR24388">
    <property type="entry name" value="ZINC FINGER PROTEIN"/>
    <property type="match status" value="1"/>
</dbReference>
<dbReference type="InterPro" id="IPR036236">
    <property type="entry name" value="Znf_C2H2_sf"/>
</dbReference>
<feature type="domain" description="C2H2-type" evidence="8">
    <location>
        <begin position="303"/>
        <end position="330"/>
    </location>
</feature>
<dbReference type="PROSITE" id="PS00028">
    <property type="entry name" value="ZINC_FINGER_C2H2_1"/>
    <property type="match status" value="7"/>
</dbReference>
<keyword evidence="4" id="KW-0862">Zinc</keyword>
<feature type="domain" description="C2H2-type" evidence="8">
    <location>
        <begin position="248"/>
        <end position="275"/>
    </location>
</feature>
<protein>
    <submittedName>
        <fullName evidence="9">CLUMA_CG013729, isoform A</fullName>
    </submittedName>
</protein>
<dbReference type="PANTHER" id="PTHR24388:SF104">
    <property type="entry name" value="AT-RICH BINDING PROTEIN-RELATED"/>
    <property type="match status" value="1"/>
</dbReference>
<dbReference type="GO" id="GO:0005634">
    <property type="term" value="C:nucleus"/>
    <property type="evidence" value="ECO:0007669"/>
    <property type="project" value="InterPro"/>
</dbReference>
<feature type="domain" description="C2H2-type" evidence="8">
    <location>
        <begin position="159"/>
        <end position="187"/>
    </location>
</feature>
<dbReference type="OrthoDB" id="8117402at2759"/>
<proteinExistence type="inferred from homology"/>
<dbReference type="Proteomes" id="UP000183832">
    <property type="component" value="Unassembled WGS sequence"/>
</dbReference>
<keyword evidence="2" id="KW-0677">Repeat</keyword>
<evidence type="ECO:0000256" key="1">
    <source>
        <dbReference type="ARBA" id="ARBA00022723"/>
    </source>
</evidence>
<evidence type="ECO:0000313" key="9">
    <source>
        <dbReference type="EMBL" id="CRL00467.1"/>
    </source>
</evidence>
<sequence>MYQFSNWCFLCADEDGGEVKIQTLDVCFKEIIGEFSIINFTLKGIPSAICKSCYLFLKQYKEHKETYARAEQMFLELLRTKGKAIDISAIKAKHNLNKFDFQYNENNEDALSIREPEPEEDSISFQLENTTIEPTTPAPTELVSTILNKITSKTYRNLFKCDMCSHASSTRTSIERHMKQIHLKKKSKVLTCKVCNKAFAKKNILDNHKKIHLIERPTFPCPECGKELSSLSAVSSHINWIHKIKREFKCETCLKMFATKGSLKEHVKIHSNIKEHVCVICKKSFKTVSVLTNHLDTHNETGYGCSDCGLRLNSKRTLRQHMLKHSDINKFSCEICNAKFKRVKGYKDHLISMHTDIKAYKCPWCPKTFSNGANCRKHKKCCHTKEFLQAEKNEGLKEAVKLPSIDEILSKQS</sequence>
<dbReference type="EMBL" id="CVRI01000054">
    <property type="protein sequence ID" value="CRL00467.1"/>
    <property type="molecule type" value="Genomic_DNA"/>
</dbReference>
<evidence type="ECO:0000256" key="4">
    <source>
        <dbReference type="ARBA" id="ARBA00022833"/>
    </source>
</evidence>
<dbReference type="SMART" id="SM00355">
    <property type="entry name" value="ZnF_C2H2"/>
    <property type="match status" value="8"/>
</dbReference>
<reference evidence="9 10" key="1">
    <citation type="submission" date="2015-04" db="EMBL/GenBank/DDBJ databases">
        <authorList>
            <person name="Syromyatnikov M.Y."/>
            <person name="Popov V.N."/>
        </authorList>
    </citation>
    <scope>NUCLEOTIDE SEQUENCE [LARGE SCALE GENOMIC DNA]</scope>
</reference>
<evidence type="ECO:0000256" key="5">
    <source>
        <dbReference type="ARBA" id="ARBA00023242"/>
    </source>
</evidence>
<dbReference type="GO" id="GO:0000978">
    <property type="term" value="F:RNA polymerase II cis-regulatory region sequence-specific DNA binding"/>
    <property type="evidence" value="ECO:0007669"/>
    <property type="project" value="TreeGrafter"/>
</dbReference>
<feature type="domain" description="C2H2-type" evidence="8">
    <location>
        <begin position="190"/>
        <end position="217"/>
    </location>
</feature>
<dbReference type="GO" id="GO:0000981">
    <property type="term" value="F:DNA-binding transcription factor activity, RNA polymerase II-specific"/>
    <property type="evidence" value="ECO:0007669"/>
    <property type="project" value="TreeGrafter"/>
</dbReference>
<keyword evidence="5" id="KW-0539">Nucleus</keyword>
<feature type="domain" description="C2H2-type" evidence="8">
    <location>
        <begin position="276"/>
        <end position="298"/>
    </location>
</feature>
<dbReference type="GO" id="GO:0008270">
    <property type="term" value="F:zinc ion binding"/>
    <property type="evidence" value="ECO:0007669"/>
    <property type="project" value="UniProtKB-KW"/>
</dbReference>
<keyword evidence="10" id="KW-1185">Reference proteome</keyword>
<keyword evidence="1" id="KW-0479">Metal-binding</keyword>
<evidence type="ECO:0000259" key="8">
    <source>
        <dbReference type="PROSITE" id="PS50157"/>
    </source>
</evidence>
<dbReference type="InterPro" id="IPR050527">
    <property type="entry name" value="Snail/Krueppel_Znf"/>
</dbReference>
<comment type="similarity">
    <text evidence="6">Belongs to the snail C2H2-type zinc-finger protein family.</text>
</comment>
<name>A0A1J1IJQ8_9DIPT</name>
<gene>
    <name evidence="9" type="ORF">CLUMA_CG013729</name>
</gene>
<evidence type="ECO:0000256" key="7">
    <source>
        <dbReference type="PROSITE-ProRule" id="PRU00042"/>
    </source>
</evidence>
<organism evidence="9 10">
    <name type="scientific">Clunio marinus</name>
    <dbReference type="NCBI Taxonomy" id="568069"/>
    <lineage>
        <taxon>Eukaryota</taxon>
        <taxon>Metazoa</taxon>
        <taxon>Ecdysozoa</taxon>
        <taxon>Arthropoda</taxon>
        <taxon>Hexapoda</taxon>
        <taxon>Insecta</taxon>
        <taxon>Pterygota</taxon>
        <taxon>Neoptera</taxon>
        <taxon>Endopterygota</taxon>
        <taxon>Diptera</taxon>
        <taxon>Nematocera</taxon>
        <taxon>Chironomoidea</taxon>
        <taxon>Chironomidae</taxon>
        <taxon>Clunio</taxon>
    </lineage>
</organism>
<dbReference type="InterPro" id="IPR013087">
    <property type="entry name" value="Znf_C2H2_type"/>
</dbReference>
<dbReference type="SUPFAM" id="SSF57667">
    <property type="entry name" value="beta-beta-alpha zinc fingers"/>
    <property type="match status" value="3"/>
</dbReference>
<dbReference type="Pfam" id="PF12874">
    <property type="entry name" value="zf-met"/>
    <property type="match status" value="2"/>
</dbReference>
<dbReference type="SMART" id="SM00868">
    <property type="entry name" value="zf-AD"/>
    <property type="match status" value="1"/>
</dbReference>
<evidence type="ECO:0000313" key="10">
    <source>
        <dbReference type="Proteomes" id="UP000183832"/>
    </source>
</evidence>
<evidence type="ECO:0000256" key="6">
    <source>
        <dbReference type="ARBA" id="ARBA00037948"/>
    </source>
</evidence>
<evidence type="ECO:0000256" key="2">
    <source>
        <dbReference type="ARBA" id="ARBA00022737"/>
    </source>
</evidence>
<evidence type="ECO:0000256" key="3">
    <source>
        <dbReference type="ARBA" id="ARBA00022771"/>
    </source>
</evidence>
<dbReference type="Pfam" id="PF00096">
    <property type="entry name" value="zf-C2H2"/>
    <property type="match status" value="3"/>
</dbReference>